<protein>
    <submittedName>
        <fullName evidence="1">Uncharacterized protein</fullName>
    </submittedName>
</protein>
<organism evidence="1 2">
    <name type="scientific">Planomonospora alba</name>
    <dbReference type="NCBI Taxonomy" id="161354"/>
    <lineage>
        <taxon>Bacteria</taxon>
        <taxon>Bacillati</taxon>
        <taxon>Actinomycetota</taxon>
        <taxon>Actinomycetes</taxon>
        <taxon>Streptosporangiales</taxon>
        <taxon>Streptosporangiaceae</taxon>
        <taxon>Planomonospora</taxon>
    </lineage>
</organism>
<dbReference type="EMBL" id="BAAAUT010000014">
    <property type="protein sequence ID" value="GAA3130364.1"/>
    <property type="molecule type" value="Genomic_DNA"/>
</dbReference>
<evidence type="ECO:0000313" key="2">
    <source>
        <dbReference type="Proteomes" id="UP001500320"/>
    </source>
</evidence>
<comment type="caution">
    <text evidence="1">The sequence shown here is derived from an EMBL/GenBank/DDBJ whole genome shotgun (WGS) entry which is preliminary data.</text>
</comment>
<sequence length="104" mass="11556">MQPEPPLPALTRAEQDFLHHYLRVLELLGRLNPASAEHTYAGVNAAQALVTEAAKLRDALTLMYDRAETEIHREPLVRALRLLGADERVRRLALPDPGPDFGAP</sequence>
<dbReference type="RefSeq" id="WP_344858318.1">
    <property type="nucleotide sequence ID" value="NZ_BAAAUT010000014.1"/>
</dbReference>
<dbReference type="Proteomes" id="UP001500320">
    <property type="component" value="Unassembled WGS sequence"/>
</dbReference>
<keyword evidence="2" id="KW-1185">Reference proteome</keyword>
<proteinExistence type="predicted"/>
<evidence type="ECO:0000313" key="1">
    <source>
        <dbReference type="EMBL" id="GAA3130364.1"/>
    </source>
</evidence>
<name>A0ABP6MY81_9ACTN</name>
<accession>A0ABP6MY81</accession>
<reference evidence="2" key="1">
    <citation type="journal article" date="2019" name="Int. J. Syst. Evol. Microbiol.">
        <title>The Global Catalogue of Microorganisms (GCM) 10K type strain sequencing project: providing services to taxonomists for standard genome sequencing and annotation.</title>
        <authorList>
            <consortium name="The Broad Institute Genomics Platform"/>
            <consortium name="The Broad Institute Genome Sequencing Center for Infectious Disease"/>
            <person name="Wu L."/>
            <person name="Ma J."/>
        </authorList>
    </citation>
    <scope>NUCLEOTIDE SEQUENCE [LARGE SCALE GENOMIC DNA]</scope>
    <source>
        <strain evidence="2">JCM 9373</strain>
    </source>
</reference>
<gene>
    <name evidence="1" type="ORF">GCM10010466_21290</name>
</gene>